<keyword evidence="2" id="KW-0472">Membrane</keyword>
<evidence type="ECO:0000313" key="5">
    <source>
        <dbReference type="Proteomes" id="UP001597273"/>
    </source>
</evidence>
<evidence type="ECO:0000313" key="4">
    <source>
        <dbReference type="EMBL" id="MFD1862143.1"/>
    </source>
</evidence>
<name>A0ABW4QFM1_9BACL</name>
<dbReference type="Proteomes" id="UP001597273">
    <property type="component" value="Unassembled WGS sequence"/>
</dbReference>
<reference evidence="5" key="1">
    <citation type="journal article" date="2019" name="Int. J. Syst. Evol. Microbiol.">
        <title>The Global Catalogue of Microorganisms (GCM) 10K type strain sequencing project: providing services to taxonomists for standard genome sequencing and annotation.</title>
        <authorList>
            <consortium name="The Broad Institute Genomics Platform"/>
            <consortium name="The Broad Institute Genome Sequencing Center for Infectious Disease"/>
            <person name="Wu L."/>
            <person name="Ma J."/>
        </authorList>
    </citation>
    <scope>NUCLEOTIDE SEQUENCE [LARGE SCALE GENOMIC DNA]</scope>
    <source>
        <strain evidence="5">CGMCC 1.15475</strain>
    </source>
</reference>
<keyword evidence="2" id="KW-0812">Transmembrane</keyword>
<accession>A0ABW4QFM1</accession>
<dbReference type="Pfam" id="PF03816">
    <property type="entry name" value="LytR_cpsA_psr"/>
    <property type="match status" value="1"/>
</dbReference>
<comment type="similarity">
    <text evidence="1">Belongs to the LytR/CpsA/Psr (LCP) family.</text>
</comment>
<protein>
    <submittedName>
        <fullName evidence="4">LCP family protein</fullName>
    </submittedName>
</protein>
<dbReference type="InterPro" id="IPR004474">
    <property type="entry name" value="LytR_CpsA_psr"/>
</dbReference>
<feature type="domain" description="Cell envelope-related transcriptional attenuator" evidence="3">
    <location>
        <begin position="86"/>
        <end position="224"/>
    </location>
</feature>
<evidence type="ECO:0000259" key="3">
    <source>
        <dbReference type="Pfam" id="PF03816"/>
    </source>
</evidence>
<gene>
    <name evidence="4" type="ORF">ACFSDB_04340</name>
</gene>
<sequence>MFQRKAANNIKKKRSWLGIAVKLAIIAGALYLLVLFPKATSTLDEIHEPLVREASPKREEKIVLENKDPISVLLLGVDEREDDRGRSDTMVVLAINPEKESTKMISIPRDTYTEIVGLGMKDKINHAYAFGGIEMSLATTEKLLDIPIDYVVQLNMEGFEDIVNALDGISVDNAFAFDDFPAGEITLSGSEALDYVRMRKNDPDGDFGRQNRQKQVVKSIMVQAVSATTLFNYPKIFDALGDNVKTNMEFNEMIDVQKNYRNATKEVEQLSFENGYGETIGGIWYYMMDQQELAEVQTAMKAQLGTE</sequence>
<feature type="transmembrane region" description="Helical" evidence="2">
    <location>
        <begin position="16"/>
        <end position="36"/>
    </location>
</feature>
<dbReference type="PANTHER" id="PTHR33392">
    <property type="entry name" value="POLYISOPRENYL-TEICHOIC ACID--PEPTIDOGLYCAN TEICHOIC ACID TRANSFERASE TAGU"/>
    <property type="match status" value="1"/>
</dbReference>
<keyword evidence="5" id="KW-1185">Reference proteome</keyword>
<proteinExistence type="inferred from homology"/>
<organism evidence="4 5">
    <name type="scientific">Planococcus chinensis</name>
    <dbReference type="NCBI Taxonomy" id="272917"/>
    <lineage>
        <taxon>Bacteria</taxon>
        <taxon>Bacillati</taxon>
        <taxon>Bacillota</taxon>
        <taxon>Bacilli</taxon>
        <taxon>Bacillales</taxon>
        <taxon>Caryophanaceae</taxon>
        <taxon>Planococcus</taxon>
    </lineage>
</organism>
<evidence type="ECO:0000256" key="2">
    <source>
        <dbReference type="SAM" id="Phobius"/>
    </source>
</evidence>
<keyword evidence="2" id="KW-1133">Transmembrane helix</keyword>
<evidence type="ECO:0000256" key="1">
    <source>
        <dbReference type="ARBA" id="ARBA00006068"/>
    </source>
</evidence>
<dbReference type="InterPro" id="IPR050922">
    <property type="entry name" value="LytR/CpsA/Psr_CW_biosynth"/>
</dbReference>
<comment type="caution">
    <text evidence="4">The sequence shown here is derived from an EMBL/GenBank/DDBJ whole genome shotgun (WGS) entry which is preliminary data.</text>
</comment>
<dbReference type="NCBIfam" id="TIGR00350">
    <property type="entry name" value="lytR_cpsA_psr"/>
    <property type="match status" value="1"/>
</dbReference>
<dbReference type="EMBL" id="JBHUFW010000004">
    <property type="protein sequence ID" value="MFD1862143.1"/>
    <property type="molecule type" value="Genomic_DNA"/>
</dbReference>
<dbReference type="PANTHER" id="PTHR33392:SF6">
    <property type="entry name" value="POLYISOPRENYL-TEICHOIC ACID--PEPTIDOGLYCAN TEICHOIC ACID TRANSFERASE TAGU"/>
    <property type="match status" value="1"/>
</dbReference>
<dbReference type="RefSeq" id="WP_204890812.1">
    <property type="nucleotide sequence ID" value="NZ_JBHUFW010000004.1"/>
</dbReference>
<dbReference type="Gene3D" id="3.40.630.190">
    <property type="entry name" value="LCP protein"/>
    <property type="match status" value="1"/>
</dbReference>